<evidence type="ECO:0000313" key="8">
    <source>
        <dbReference type="Ensembl" id="ENSOTSP00005154847.1"/>
    </source>
</evidence>
<evidence type="ECO:0000256" key="2">
    <source>
        <dbReference type="ARBA" id="ARBA00023136"/>
    </source>
</evidence>
<name>A0AAZ3SNY1_ONCTS</name>
<dbReference type="InterPro" id="IPR003599">
    <property type="entry name" value="Ig_sub"/>
</dbReference>
<dbReference type="GO" id="GO:0016020">
    <property type="term" value="C:membrane"/>
    <property type="evidence" value="ECO:0007669"/>
    <property type="project" value="UniProtKB-SubCell"/>
</dbReference>
<gene>
    <name evidence="8" type="primary">NPHS1</name>
</gene>
<evidence type="ECO:0000256" key="5">
    <source>
        <dbReference type="SAM" id="Phobius"/>
    </source>
</evidence>
<feature type="signal peptide" evidence="6">
    <location>
        <begin position="1"/>
        <end position="21"/>
    </location>
</feature>
<dbReference type="SMART" id="SM00409">
    <property type="entry name" value="IG"/>
    <property type="match status" value="4"/>
</dbReference>
<reference evidence="8" key="2">
    <citation type="submission" date="2025-08" db="UniProtKB">
        <authorList>
            <consortium name="Ensembl"/>
        </authorList>
    </citation>
    <scope>IDENTIFICATION</scope>
</reference>
<evidence type="ECO:0000313" key="9">
    <source>
        <dbReference type="Proteomes" id="UP000694402"/>
    </source>
</evidence>
<dbReference type="SMART" id="SM00408">
    <property type="entry name" value="IGc2"/>
    <property type="match status" value="3"/>
</dbReference>
<comment type="subcellular location">
    <subcellularLocation>
        <location evidence="1">Membrane</location>
        <topology evidence="1">Single-pass membrane protein</topology>
    </subcellularLocation>
</comment>
<dbReference type="Proteomes" id="UP000694402">
    <property type="component" value="Unassembled WGS sequence"/>
</dbReference>
<dbReference type="InterPro" id="IPR013162">
    <property type="entry name" value="CD80_C2-set"/>
</dbReference>
<proteinExistence type="predicted"/>
<reference evidence="9" key="1">
    <citation type="journal article" date="2018" name="PLoS ONE">
        <title>Chinook salmon (Oncorhynchus tshawytscha) genome and transcriptome.</title>
        <authorList>
            <person name="Christensen K.A."/>
            <person name="Leong J.S."/>
            <person name="Sakhrani D."/>
            <person name="Biagi C.A."/>
            <person name="Minkley D.R."/>
            <person name="Withler R.E."/>
            <person name="Rondeau E.B."/>
            <person name="Koop B.F."/>
            <person name="Devlin R.H."/>
        </authorList>
    </citation>
    <scope>NUCLEOTIDE SEQUENCE [LARGE SCALE GENOMIC DNA]</scope>
</reference>
<dbReference type="Pfam" id="PF08205">
    <property type="entry name" value="C2-set_2"/>
    <property type="match status" value="1"/>
</dbReference>
<feature type="region of interest" description="Disordered" evidence="4">
    <location>
        <begin position="810"/>
        <end position="850"/>
    </location>
</feature>
<dbReference type="PANTHER" id="PTHR46013:SF4">
    <property type="entry name" value="B-CELL RECEPTOR CD22-RELATED"/>
    <property type="match status" value="1"/>
</dbReference>
<dbReference type="InterPro" id="IPR003598">
    <property type="entry name" value="Ig_sub2"/>
</dbReference>
<dbReference type="InterPro" id="IPR007110">
    <property type="entry name" value="Ig-like_dom"/>
</dbReference>
<feature type="domain" description="Ig-like" evidence="7">
    <location>
        <begin position="242"/>
        <end position="323"/>
    </location>
</feature>
<sequence length="869" mass="94345">MHITGAERLILIGGLLQGVLCLDFAALMPQNIKALSGSCVNIPCSFTLGSGYESFLTASCKGIWRKGWTGVQVFDSSLTGTGLNTIQGNLTGNMQQKECTTILNDLTSYLNDYFSFRIECDNALRYNFPELVTIYVKENPSKPTLSPATVNVMEGTSVSLICSAAAPCPSLPPTLTWTPTLSDSVEDLQVTPNRVITSILNFTASHVHHGEKISCTALYKRQAGKSDKSSKTDLTVAVLYSPKNTSVSVSPSGSVVEGSSVTLTCSSNANPEVWRYNWYRVIGEQVSTVRASRMLTVQVPADDSYFYCEAINDHGTKNSPVIQLIGMYPPKNTSVSVSPSGSVVEGSSVTLTCNSNANPAVKNYTWYKINGTEAVLLGSGESFTLDSKASDSGEYCCEALHALGKEKATVVQLDIQYPPKNTSLSVSPSSSVAEGSSVTLTCSSNANPAVKNYTWYRVEGREKDIVGSKEDLNISSVTRLSNEQYYCEAQNVHGLQTSEAISIDVTFGSEILNTSHCIRISATSQIRCFCDSYGNPAPTLVWQLAGESVNHSTNTIIREEPMGQAGLRSSLTIHQSQEEKIQSLVCLSSNFVDFDNFTFDLTSMKTLEGFHLPSLLIGAGVGAGVMMLLCIPLLHFCKHRRARQSPSKRQKDTAEFIVTDETLFQEEDNVYANKAMLDEALGPNRTVDREIDDTDLLHYANLNFSKLQAKVAERGVGEGEIRGVAFKMTEYAVIRLHSTGSIEGGAEKKEAIPALEQGEHAEDHGTKVLEESQAGHESDEEEEVAKDSVLPELQGVTNYALSVQEYTEAPLGQSEQHNPAETAVDEVTLLSEPKDSSNGEEEETYGNICRGQVISEANCGQPELDSRRV</sequence>
<keyword evidence="3" id="KW-1015">Disulfide bond</keyword>
<evidence type="ECO:0000256" key="1">
    <source>
        <dbReference type="ARBA" id="ARBA00004167"/>
    </source>
</evidence>
<feature type="region of interest" description="Disordered" evidence="4">
    <location>
        <begin position="770"/>
        <end position="791"/>
    </location>
</feature>
<dbReference type="PANTHER" id="PTHR46013">
    <property type="entry name" value="VASCULAR CELL ADHESION MOLECULE 1"/>
    <property type="match status" value="1"/>
</dbReference>
<dbReference type="Ensembl" id="ENSOTST00005127285.1">
    <property type="protein sequence ID" value="ENSOTSP00005154847.1"/>
    <property type="gene ID" value="ENSOTSG00005066947.1"/>
</dbReference>
<keyword evidence="5" id="KW-1133">Transmembrane helix</keyword>
<keyword evidence="6" id="KW-0732">Signal</keyword>
<dbReference type="Pfam" id="PF13895">
    <property type="entry name" value="Ig_2"/>
    <property type="match status" value="1"/>
</dbReference>
<feature type="transmembrane region" description="Helical" evidence="5">
    <location>
        <begin position="610"/>
        <end position="634"/>
    </location>
</feature>
<feature type="domain" description="Ig-like" evidence="7">
    <location>
        <begin position="129"/>
        <end position="235"/>
    </location>
</feature>
<keyword evidence="9" id="KW-1185">Reference proteome</keyword>
<dbReference type="PROSITE" id="PS50835">
    <property type="entry name" value="IG_LIKE"/>
    <property type="match status" value="4"/>
</dbReference>
<accession>A0AAZ3SNY1</accession>
<protein>
    <recommendedName>
        <fullName evidence="7">Ig-like domain-containing protein</fullName>
    </recommendedName>
</protein>
<reference evidence="8" key="3">
    <citation type="submission" date="2025-09" db="UniProtKB">
        <authorList>
            <consortium name="Ensembl"/>
        </authorList>
    </citation>
    <scope>IDENTIFICATION</scope>
</reference>
<feature type="domain" description="Ig-like" evidence="7">
    <location>
        <begin position="419"/>
        <end position="502"/>
    </location>
</feature>
<dbReference type="Pfam" id="PF13927">
    <property type="entry name" value="Ig_3"/>
    <property type="match status" value="2"/>
</dbReference>
<dbReference type="CDD" id="cd00096">
    <property type="entry name" value="Ig"/>
    <property type="match status" value="1"/>
</dbReference>
<keyword evidence="5" id="KW-0812">Transmembrane</keyword>
<dbReference type="GeneTree" id="ENSGT01150000286924"/>
<evidence type="ECO:0000256" key="3">
    <source>
        <dbReference type="ARBA" id="ARBA00023157"/>
    </source>
</evidence>
<keyword evidence="2 5" id="KW-0472">Membrane</keyword>
<feature type="chain" id="PRO_5044263292" description="Ig-like domain-containing protein" evidence="6">
    <location>
        <begin position="22"/>
        <end position="869"/>
    </location>
</feature>
<evidence type="ECO:0000259" key="7">
    <source>
        <dbReference type="PROSITE" id="PS50835"/>
    </source>
</evidence>
<dbReference type="AlphaFoldDB" id="A0AAZ3SNY1"/>
<evidence type="ECO:0000256" key="4">
    <source>
        <dbReference type="SAM" id="MobiDB-lite"/>
    </source>
</evidence>
<organism evidence="8 9">
    <name type="scientific">Oncorhynchus tshawytscha</name>
    <name type="common">Chinook salmon</name>
    <name type="synonym">Salmo tshawytscha</name>
    <dbReference type="NCBI Taxonomy" id="74940"/>
    <lineage>
        <taxon>Eukaryota</taxon>
        <taxon>Metazoa</taxon>
        <taxon>Chordata</taxon>
        <taxon>Craniata</taxon>
        <taxon>Vertebrata</taxon>
        <taxon>Euteleostomi</taxon>
        <taxon>Actinopterygii</taxon>
        <taxon>Neopterygii</taxon>
        <taxon>Teleostei</taxon>
        <taxon>Protacanthopterygii</taxon>
        <taxon>Salmoniformes</taxon>
        <taxon>Salmonidae</taxon>
        <taxon>Salmoninae</taxon>
        <taxon>Oncorhynchus</taxon>
    </lineage>
</organism>
<feature type="domain" description="Ig-like" evidence="7">
    <location>
        <begin position="330"/>
        <end position="411"/>
    </location>
</feature>
<evidence type="ECO:0000256" key="6">
    <source>
        <dbReference type="SAM" id="SignalP"/>
    </source>
</evidence>